<proteinExistence type="predicted"/>
<evidence type="ECO:0000313" key="2">
    <source>
        <dbReference type="Proteomes" id="UP000006643"/>
    </source>
</evidence>
<dbReference type="VEuPathDB" id="FungiDB:PITG_14033"/>
<dbReference type="OMA" id="VISECVW"/>
<sequence length="112" mass="12557">MSLPPIVNSPLFNSSYFNASNGYLTITTGDQRYLRLGGVGTLSALSVMGNLDCGSLTLGGSALDLSGLSYAHGYHLYFIYKYYWNTHCWGATKYYIAWDSNYQYKIYKQSLC</sequence>
<dbReference type="KEGG" id="pif:PITG_14033"/>
<reference evidence="2" key="1">
    <citation type="journal article" date="2009" name="Nature">
        <title>Genome sequence and analysis of the Irish potato famine pathogen Phytophthora infestans.</title>
        <authorList>
            <consortium name="The Broad Institute Genome Sequencing Platform"/>
            <person name="Haas B.J."/>
            <person name="Kamoun S."/>
            <person name="Zody M.C."/>
            <person name="Jiang R.H."/>
            <person name="Handsaker R.E."/>
            <person name="Cano L.M."/>
            <person name="Grabherr M."/>
            <person name="Kodira C.D."/>
            <person name="Raffaele S."/>
            <person name="Torto-Alalibo T."/>
            <person name="Bozkurt T.O."/>
            <person name="Ah-Fong A.M."/>
            <person name="Alvarado L."/>
            <person name="Anderson V.L."/>
            <person name="Armstrong M.R."/>
            <person name="Avrova A."/>
            <person name="Baxter L."/>
            <person name="Beynon J."/>
            <person name="Boevink P.C."/>
            <person name="Bollmann S.R."/>
            <person name="Bos J.I."/>
            <person name="Bulone V."/>
            <person name="Cai G."/>
            <person name="Cakir C."/>
            <person name="Carrington J.C."/>
            <person name="Chawner M."/>
            <person name="Conti L."/>
            <person name="Costanzo S."/>
            <person name="Ewan R."/>
            <person name="Fahlgren N."/>
            <person name="Fischbach M.A."/>
            <person name="Fugelstad J."/>
            <person name="Gilroy E.M."/>
            <person name="Gnerre S."/>
            <person name="Green P.J."/>
            <person name="Grenville-Briggs L.J."/>
            <person name="Griffith J."/>
            <person name="Grunwald N.J."/>
            <person name="Horn K."/>
            <person name="Horner N.R."/>
            <person name="Hu C.H."/>
            <person name="Huitema E."/>
            <person name="Jeong D.H."/>
            <person name="Jones A.M."/>
            <person name="Jones J.D."/>
            <person name="Jones R.W."/>
            <person name="Karlsson E.K."/>
            <person name="Kunjeti S.G."/>
            <person name="Lamour K."/>
            <person name="Liu Z."/>
            <person name="Ma L."/>
            <person name="Maclean D."/>
            <person name="Chibucos M.C."/>
            <person name="McDonald H."/>
            <person name="McWalters J."/>
            <person name="Meijer H.J."/>
            <person name="Morgan W."/>
            <person name="Morris P.F."/>
            <person name="Munro C.A."/>
            <person name="O'Neill K."/>
            <person name="Ospina-Giraldo M."/>
            <person name="Pinzon A."/>
            <person name="Pritchard L."/>
            <person name="Ramsahoye B."/>
            <person name="Ren Q."/>
            <person name="Restrepo S."/>
            <person name="Roy S."/>
            <person name="Sadanandom A."/>
            <person name="Savidor A."/>
            <person name="Schornack S."/>
            <person name="Schwartz D.C."/>
            <person name="Schumann U.D."/>
            <person name="Schwessinger B."/>
            <person name="Seyer L."/>
            <person name="Sharpe T."/>
            <person name="Silvar C."/>
            <person name="Song J."/>
            <person name="Studholme D.J."/>
            <person name="Sykes S."/>
            <person name="Thines M."/>
            <person name="van de Vondervoort P.J."/>
            <person name="Phuntumart V."/>
            <person name="Wawra S."/>
            <person name="Weide R."/>
            <person name="Win J."/>
            <person name="Young C."/>
            <person name="Zhou S."/>
            <person name="Fry W."/>
            <person name="Meyers B.C."/>
            <person name="van West P."/>
            <person name="Ristaino J."/>
            <person name="Govers F."/>
            <person name="Birch P.R."/>
            <person name="Whisson S.C."/>
            <person name="Judelson H.S."/>
            <person name="Nusbaum C."/>
        </authorList>
    </citation>
    <scope>NUCLEOTIDE SEQUENCE [LARGE SCALE GENOMIC DNA]</scope>
    <source>
        <strain evidence="2">T30-4</strain>
    </source>
</reference>
<dbReference type="GeneID" id="9468264"/>
<gene>
    <name evidence="1" type="ORF">PITG_14033</name>
</gene>
<dbReference type="AlphaFoldDB" id="D0NNG9"/>
<dbReference type="OrthoDB" id="128763at2759"/>
<dbReference type="InParanoid" id="D0NNG9"/>
<dbReference type="EMBL" id="DS028149">
    <property type="protein sequence ID" value="EEY62140.1"/>
    <property type="molecule type" value="Genomic_DNA"/>
</dbReference>
<dbReference type="RefSeq" id="XP_002899171.1">
    <property type="nucleotide sequence ID" value="XM_002899125.1"/>
</dbReference>
<keyword evidence="2" id="KW-1185">Reference proteome</keyword>
<dbReference type="HOGENOM" id="CLU_2150782_0_0_1"/>
<accession>D0NNG9</accession>
<name>D0NNG9_PHYIT</name>
<protein>
    <submittedName>
        <fullName evidence="1">Uncharacterized protein</fullName>
    </submittedName>
</protein>
<dbReference type="Proteomes" id="UP000006643">
    <property type="component" value="Unassembled WGS sequence"/>
</dbReference>
<evidence type="ECO:0000313" key="1">
    <source>
        <dbReference type="EMBL" id="EEY62140.1"/>
    </source>
</evidence>
<organism evidence="1 2">
    <name type="scientific">Phytophthora infestans (strain T30-4)</name>
    <name type="common">Potato late blight agent</name>
    <dbReference type="NCBI Taxonomy" id="403677"/>
    <lineage>
        <taxon>Eukaryota</taxon>
        <taxon>Sar</taxon>
        <taxon>Stramenopiles</taxon>
        <taxon>Oomycota</taxon>
        <taxon>Peronosporomycetes</taxon>
        <taxon>Peronosporales</taxon>
        <taxon>Peronosporaceae</taxon>
        <taxon>Phytophthora</taxon>
    </lineage>
</organism>